<organism evidence="3 4">
    <name type="scientific">Deinococcus carri</name>
    <dbReference type="NCBI Taxonomy" id="1211323"/>
    <lineage>
        <taxon>Bacteria</taxon>
        <taxon>Thermotogati</taxon>
        <taxon>Deinococcota</taxon>
        <taxon>Deinococci</taxon>
        <taxon>Deinococcales</taxon>
        <taxon>Deinococcaceae</taxon>
        <taxon>Deinococcus</taxon>
    </lineage>
</organism>
<name>A0ABP9WDZ1_9DEIO</name>
<evidence type="ECO:0000313" key="4">
    <source>
        <dbReference type="Proteomes" id="UP001401887"/>
    </source>
</evidence>
<dbReference type="InterPro" id="IPR005134">
    <property type="entry name" value="UPF0114"/>
</dbReference>
<comment type="caution">
    <text evidence="3">The sequence shown here is derived from an EMBL/GenBank/DDBJ whole genome shotgun (WGS) entry which is preliminary data.</text>
</comment>
<feature type="transmembrane region" description="Helical" evidence="2">
    <location>
        <begin position="21"/>
        <end position="46"/>
    </location>
</feature>
<keyword evidence="2" id="KW-1133">Transmembrane helix</keyword>
<feature type="transmembrane region" description="Helical" evidence="2">
    <location>
        <begin position="145"/>
        <end position="165"/>
    </location>
</feature>
<sequence length="190" mass="20335">MSRPLPPPRPSASRTLARAFGFTRLIVELGVLSSFAFSLVLFIAAIGQAYRTIGDAFRHLGEEGTTKHLLIAAVEQADTLLVGVALLIISLGLQALFIGQLRNVPAWLHVHSFDDLKQKLIGVVITALAVNFFAVALEWTGGTEILAYGTAVAAVILAVGAYSVVLRGQTPDDQSPEQVEEGRPDEDPHP</sequence>
<feature type="region of interest" description="Disordered" evidence="1">
    <location>
        <begin position="168"/>
        <end position="190"/>
    </location>
</feature>
<feature type="transmembrane region" description="Helical" evidence="2">
    <location>
        <begin position="80"/>
        <end position="99"/>
    </location>
</feature>
<feature type="compositionally biased region" description="Basic and acidic residues" evidence="1">
    <location>
        <begin position="180"/>
        <end position="190"/>
    </location>
</feature>
<reference evidence="3 4" key="1">
    <citation type="submission" date="2024-02" db="EMBL/GenBank/DDBJ databases">
        <title>Deinococcus carri NBRC 110142.</title>
        <authorList>
            <person name="Ichikawa N."/>
            <person name="Katano-Makiyama Y."/>
            <person name="Hidaka K."/>
        </authorList>
    </citation>
    <scope>NUCLEOTIDE SEQUENCE [LARGE SCALE GENOMIC DNA]</scope>
    <source>
        <strain evidence="3 4">NBRC 110142</strain>
    </source>
</reference>
<dbReference type="RefSeq" id="WP_345466848.1">
    <property type="nucleotide sequence ID" value="NZ_BAABRP010000016.1"/>
</dbReference>
<dbReference type="PIRSF" id="PIRSF026509">
    <property type="entry name" value="UCP026509"/>
    <property type="match status" value="1"/>
</dbReference>
<evidence type="ECO:0000256" key="2">
    <source>
        <dbReference type="SAM" id="Phobius"/>
    </source>
</evidence>
<dbReference type="PANTHER" id="PTHR31721">
    <property type="entry name" value="OS06G0710300 PROTEIN"/>
    <property type="match status" value="1"/>
</dbReference>
<dbReference type="PANTHER" id="PTHR31721:SF4">
    <property type="entry name" value="OS06G0710300 PROTEIN"/>
    <property type="match status" value="1"/>
</dbReference>
<keyword evidence="2" id="KW-0472">Membrane</keyword>
<dbReference type="EMBL" id="BAABRP010000016">
    <property type="protein sequence ID" value="GAA5514313.1"/>
    <property type="molecule type" value="Genomic_DNA"/>
</dbReference>
<evidence type="ECO:0000313" key="3">
    <source>
        <dbReference type="EMBL" id="GAA5514313.1"/>
    </source>
</evidence>
<keyword evidence="2" id="KW-0812">Transmembrane</keyword>
<gene>
    <name evidence="3" type="ORF">Dcar01_03068</name>
</gene>
<protein>
    <recommendedName>
        <fullName evidence="5">YqhA family protein</fullName>
    </recommendedName>
</protein>
<evidence type="ECO:0000256" key="1">
    <source>
        <dbReference type="SAM" id="MobiDB-lite"/>
    </source>
</evidence>
<keyword evidence="4" id="KW-1185">Reference proteome</keyword>
<dbReference type="Pfam" id="PF03350">
    <property type="entry name" value="UPF0114"/>
    <property type="match status" value="1"/>
</dbReference>
<accession>A0ABP9WDZ1</accession>
<evidence type="ECO:0008006" key="5">
    <source>
        <dbReference type="Google" id="ProtNLM"/>
    </source>
</evidence>
<feature type="transmembrane region" description="Helical" evidence="2">
    <location>
        <begin position="120"/>
        <end position="139"/>
    </location>
</feature>
<proteinExistence type="predicted"/>
<dbReference type="Proteomes" id="UP001401887">
    <property type="component" value="Unassembled WGS sequence"/>
</dbReference>